<accession>A0A0C5VW50</accession>
<evidence type="ECO:0008006" key="3">
    <source>
        <dbReference type="Google" id="ProtNLM"/>
    </source>
</evidence>
<reference evidence="1 2" key="1">
    <citation type="submission" date="2014-01" db="EMBL/GenBank/DDBJ databases">
        <title>Full genme sequencing of cellulolytic bacterium Gynuella sunshinyii YC6258T gen. nov., sp. nov.</title>
        <authorList>
            <person name="Khan H."/>
            <person name="Chung E.J."/>
            <person name="Chung Y.R."/>
        </authorList>
    </citation>
    <scope>NUCLEOTIDE SEQUENCE [LARGE SCALE GENOMIC DNA]</scope>
    <source>
        <strain evidence="1 2">YC6258</strain>
    </source>
</reference>
<dbReference type="GO" id="GO:0009399">
    <property type="term" value="P:nitrogen fixation"/>
    <property type="evidence" value="ECO:0007669"/>
    <property type="project" value="InterPro"/>
</dbReference>
<dbReference type="EMBL" id="CP007142">
    <property type="protein sequence ID" value="AJQ97553.1"/>
    <property type="molecule type" value="Genomic_DNA"/>
</dbReference>
<dbReference type="PATRIC" id="fig|1445510.3.peg.5491"/>
<keyword evidence="2" id="KW-1185">Reference proteome</keyword>
<dbReference type="STRING" id="1445510.YC6258_05525"/>
<proteinExistence type="predicted"/>
<protein>
    <recommendedName>
        <fullName evidence="3">NAD(+)--dinitrogen-reductase ADP-D-ribosyltransferase</fullName>
    </recommendedName>
</protein>
<dbReference type="RefSeq" id="WP_044619269.1">
    <property type="nucleotide sequence ID" value="NZ_CP007142.1"/>
</dbReference>
<organism evidence="1 2">
    <name type="scientific">Gynuella sunshinyii YC6258</name>
    <dbReference type="NCBI Taxonomy" id="1445510"/>
    <lineage>
        <taxon>Bacteria</taxon>
        <taxon>Pseudomonadati</taxon>
        <taxon>Pseudomonadota</taxon>
        <taxon>Gammaproteobacteria</taxon>
        <taxon>Oceanospirillales</taxon>
        <taxon>Saccharospirillaceae</taxon>
        <taxon>Gynuella</taxon>
    </lineage>
</organism>
<dbReference type="Proteomes" id="UP000032266">
    <property type="component" value="Chromosome"/>
</dbReference>
<evidence type="ECO:0000313" key="2">
    <source>
        <dbReference type="Proteomes" id="UP000032266"/>
    </source>
</evidence>
<dbReference type="HOGENOM" id="CLU_965134_0_0_6"/>
<sequence length="277" mass="31992">MNSSNQQNLPLLPPFAYRSINRCSLPAAILGSLEFQQHPAALLIDGVQEFHSELFNTLQTMDDPDDRVEHFKEYMRSCFLLDHLDEAGYVSDHKRYQRGKANYLRLLRGWMFNASGTEGAVLKSWVTSRFGLLPRNHLGPLHDYDSHNYQAYLAGYAQGLYNTNALEAQLDLLYGFCQYELQRRFPDTSHWRLYRGVNRLQDHDVLAQPEQREYVLLLNNLNSFSHSSEHAESFGDYVFHTQVPSAKILFFPELLPGILKGEREYLVIGGAYRVSLR</sequence>
<name>A0A0C5VW50_9GAMM</name>
<evidence type="ECO:0000313" key="1">
    <source>
        <dbReference type="EMBL" id="AJQ97553.1"/>
    </source>
</evidence>
<dbReference type="OrthoDB" id="183043at2"/>
<dbReference type="Pfam" id="PF07357">
    <property type="entry name" value="DRAT"/>
    <property type="match status" value="1"/>
</dbReference>
<dbReference type="AlphaFoldDB" id="A0A0C5VW50"/>
<dbReference type="KEGG" id="gsn:YC6258_05525"/>
<dbReference type="GO" id="GO:0030701">
    <property type="term" value="F:NAD+-dinitrogen-reductase ADP-D-ribosyltransferase activity"/>
    <property type="evidence" value="ECO:0007669"/>
    <property type="project" value="InterPro"/>
</dbReference>
<dbReference type="InterPro" id="IPR009953">
    <property type="entry name" value="DRA_trans"/>
</dbReference>
<gene>
    <name evidence="1" type="ORF">YC6258_05525</name>
</gene>